<dbReference type="InterPro" id="IPR029056">
    <property type="entry name" value="Ribokinase-like"/>
</dbReference>
<comment type="similarity">
    <text evidence="1">Belongs to the carbohydrate kinase PfkB family.</text>
</comment>
<evidence type="ECO:0000259" key="5">
    <source>
        <dbReference type="Pfam" id="PF00294"/>
    </source>
</evidence>
<feature type="signal peptide" evidence="4">
    <location>
        <begin position="1"/>
        <end position="20"/>
    </location>
</feature>
<reference evidence="6" key="1">
    <citation type="journal article" date="1999" name="Eur. J. Biochem.">
        <title>Characterization and molecular cloning of an adenosine kinase from Babesia canis rossi.</title>
        <authorList>
            <person name="Carret C."/>
            <person name="Delbecq S."/>
            <person name="Labesse G."/>
            <person name="Carcy B."/>
            <person name="Precigout E."/>
            <person name="Moubri K."/>
            <person name="Schetters T.P."/>
            <person name="Gorenflot A."/>
        </authorList>
    </citation>
    <scope>NUCLEOTIDE SEQUENCE</scope>
</reference>
<dbReference type="InterPro" id="IPR011611">
    <property type="entry name" value="PfkB_dom"/>
</dbReference>
<dbReference type="EMBL" id="AJ223322">
    <property type="protein sequence ID" value="CAA11263.1"/>
    <property type="molecule type" value="mRNA"/>
</dbReference>
<dbReference type="InterPro" id="IPR052700">
    <property type="entry name" value="Carb_kinase_PfkB-like"/>
</dbReference>
<dbReference type="PANTHER" id="PTHR43320">
    <property type="entry name" value="SUGAR KINASE"/>
    <property type="match status" value="1"/>
</dbReference>
<dbReference type="GO" id="GO:0016301">
    <property type="term" value="F:kinase activity"/>
    <property type="evidence" value="ECO:0007669"/>
    <property type="project" value="UniProtKB-KW"/>
</dbReference>
<dbReference type="Pfam" id="PF00294">
    <property type="entry name" value="PfkB"/>
    <property type="match status" value="1"/>
</dbReference>
<dbReference type="SUPFAM" id="SSF53613">
    <property type="entry name" value="Ribokinase-like"/>
    <property type="match status" value="1"/>
</dbReference>
<dbReference type="CDD" id="cd01168">
    <property type="entry name" value="adenosine_kinase"/>
    <property type="match status" value="1"/>
</dbReference>
<evidence type="ECO:0000256" key="3">
    <source>
        <dbReference type="ARBA" id="ARBA00022777"/>
    </source>
</evidence>
<evidence type="ECO:0000256" key="2">
    <source>
        <dbReference type="ARBA" id="ARBA00022679"/>
    </source>
</evidence>
<keyword evidence="4" id="KW-0732">Signal</keyword>
<evidence type="ECO:0000256" key="4">
    <source>
        <dbReference type="SAM" id="SignalP"/>
    </source>
</evidence>
<protein>
    <submittedName>
        <fullName evidence="6">Adenosine kinase</fullName>
    </submittedName>
</protein>
<dbReference type="AlphaFoldDB" id="O44015"/>
<keyword evidence="2" id="KW-0808">Transferase</keyword>
<gene>
    <name evidence="6" type="primary">adk</name>
</gene>
<dbReference type="PANTHER" id="PTHR43320:SF3">
    <property type="entry name" value="CARBOHYDRATE KINASE PFKB DOMAIN-CONTAINING PROTEIN"/>
    <property type="match status" value="1"/>
</dbReference>
<sequence>MMSYSLFGMCIAATAYLASAYESEGNEVLERGPGRILFIGHPMIDIYCKADQSVIDELGFRKGESNRITPDVFKKLGERVKIESQNAGGSSACTARSYSFLGGYSTFFGLCGDDKLCDDYAQCLSDYGVNLMLKRQPGQFTTQLYSLVTPDAERSMYFLGGASHGLNMDSLPGSIMDDYDFFGVNGYTFATPQMVDFMHNMIEETLKRGKRVLTMLANAICIRRNGKYLKPIAEKSAYITGNLEEYLLLYELEDREEVLRMFEQRTSGPNPQHTAVIITMGGDGAYIVYQGRRHHVKAPKVEVVDTTGAGDFFCGGVFYGLFNGYTVRQAGIFGAAMAGEIINHFGTLVRDDFPAKIEALKKQFAEEN</sequence>
<organism evidence="6">
    <name type="scientific">Babesia canis</name>
    <dbReference type="NCBI Taxonomy" id="5867"/>
    <lineage>
        <taxon>Eukaryota</taxon>
        <taxon>Sar</taxon>
        <taxon>Alveolata</taxon>
        <taxon>Apicomplexa</taxon>
        <taxon>Aconoidasida</taxon>
        <taxon>Piroplasmida</taxon>
        <taxon>Babesiidae</taxon>
        <taxon>Babesia</taxon>
    </lineage>
</organism>
<dbReference type="Gene3D" id="3.40.1190.20">
    <property type="match status" value="1"/>
</dbReference>
<feature type="chain" id="PRO_5004159050" evidence="4">
    <location>
        <begin position="21"/>
        <end position="368"/>
    </location>
</feature>
<keyword evidence="3 6" id="KW-0418">Kinase</keyword>
<proteinExistence type="evidence at transcript level"/>
<feature type="domain" description="Carbohydrate kinase PfkB" evidence="5">
    <location>
        <begin position="79"/>
        <end position="347"/>
    </location>
</feature>
<evidence type="ECO:0000313" key="6">
    <source>
        <dbReference type="EMBL" id="CAA11263.1"/>
    </source>
</evidence>
<name>O44015_BABCA</name>
<accession>O44015</accession>
<evidence type="ECO:0000256" key="1">
    <source>
        <dbReference type="ARBA" id="ARBA00010688"/>
    </source>
</evidence>